<dbReference type="GO" id="GO:0005092">
    <property type="term" value="F:GDP-dissociation inhibitor activity"/>
    <property type="evidence" value="ECO:0007669"/>
    <property type="project" value="InterPro"/>
</dbReference>
<dbReference type="GO" id="GO:0016740">
    <property type="term" value="F:transferase activity"/>
    <property type="evidence" value="ECO:0007669"/>
    <property type="project" value="UniProtKB-KW"/>
</dbReference>
<proteinExistence type="inferred from homology"/>
<protein>
    <submittedName>
        <fullName evidence="3">Rab proteins geranylgeranyltransferase component A</fullName>
    </submittedName>
</protein>
<comment type="caution">
    <text evidence="3">The sequence shown here is derived from an EMBL/GenBank/DDBJ whole genome shotgun (WGS) entry which is preliminary data.</text>
</comment>
<keyword evidence="4" id="KW-1185">Reference proteome</keyword>
<dbReference type="InterPro" id="IPR036188">
    <property type="entry name" value="FAD/NAD-bd_sf"/>
</dbReference>
<sequence>MASASEDEFDVILLGTGLTESITAAALAKAGVKVAQIDTNPYYGAENASLSLDELTQWADEQNNTQSPGRYRSISYSSKSIADGRRYSISLSPAVIPSVGPHITSLVASGVAKYGGFKLLQNISIYSSGKLHNVPGSKEDIFKNTEITLLEKRRVMRFLMFAASEFEEKSELWGKKDLPFSQFLESTFSLSNAMNTVICFALAYCFYPSDPTENALIRIRRYLRSHGRYGPSSFIIGQYGGAGEIAQGFCRTAAVHGGVYVLGRSIGSITPIPSLDAPSDRSEQTTQAPSYTVTLNDFPEPLTCRVLISSLHLAPEDLGGSAQYIPLDPSYDRTHFGLTVARCVAIIDKPVIFASTDAAASDEDAGDLEEPKARQPDPSDVASIIFPPSTLEGGSDSAAATVIIMGAGTMSTPEGKWIVYIMLPVPGNTRSSSEDLLQPYLSHILTLTSVPDSGDQPDHGSSHLLFKLFYLEHNDPPQPPTAPCPPSASFFITPPSIQHPTEIFDCATSSAEATFWRTIRALQSIKALSPANGDGATLEVDSFWPSLDRDIDEDEKDEW</sequence>
<dbReference type="GO" id="GO:0005968">
    <property type="term" value="C:Rab-protein geranylgeranyltransferase complex"/>
    <property type="evidence" value="ECO:0007669"/>
    <property type="project" value="TreeGrafter"/>
</dbReference>
<reference evidence="3" key="1">
    <citation type="submission" date="2019-07" db="EMBL/GenBank/DDBJ databases">
        <authorList>
            <person name="Palmer J.M."/>
        </authorList>
    </citation>
    <scope>NUCLEOTIDE SEQUENCE</scope>
    <source>
        <strain evidence="3">PC9</strain>
    </source>
</reference>
<dbReference type="PANTHER" id="PTHR11787">
    <property type="entry name" value="RAB GDP-DISSOCIATION INHIBITOR"/>
    <property type="match status" value="1"/>
</dbReference>
<dbReference type="EMBL" id="JACETU010000003">
    <property type="protein sequence ID" value="KAF7433561.1"/>
    <property type="molecule type" value="Genomic_DNA"/>
</dbReference>
<dbReference type="GO" id="GO:0016192">
    <property type="term" value="P:vesicle-mediated transport"/>
    <property type="evidence" value="ECO:0007669"/>
    <property type="project" value="TreeGrafter"/>
</dbReference>
<evidence type="ECO:0000313" key="4">
    <source>
        <dbReference type="Proteomes" id="UP000623687"/>
    </source>
</evidence>
<dbReference type="PANTHER" id="PTHR11787:SF4">
    <property type="entry name" value="CHM, RAB ESCORT PROTEIN 1"/>
    <property type="match status" value="1"/>
</dbReference>
<dbReference type="RefSeq" id="XP_036633588.1">
    <property type="nucleotide sequence ID" value="XM_036775086.1"/>
</dbReference>
<evidence type="ECO:0000256" key="2">
    <source>
        <dbReference type="SAM" id="MobiDB-lite"/>
    </source>
</evidence>
<comment type="similarity">
    <text evidence="1">Belongs to the Rab GDI family.</text>
</comment>
<name>A0A8H6ZZN9_PLEOS</name>
<dbReference type="VEuPathDB" id="FungiDB:PC9H_005521"/>
<evidence type="ECO:0000256" key="1">
    <source>
        <dbReference type="ARBA" id="ARBA00005593"/>
    </source>
</evidence>
<feature type="region of interest" description="Disordered" evidence="2">
    <location>
        <begin position="358"/>
        <end position="381"/>
    </location>
</feature>
<dbReference type="Proteomes" id="UP000623687">
    <property type="component" value="Unassembled WGS sequence"/>
</dbReference>
<dbReference type="SUPFAM" id="SSF54373">
    <property type="entry name" value="FAD-linked reductases, C-terminal domain"/>
    <property type="match status" value="1"/>
</dbReference>
<keyword evidence="3" id="KW-0808">Transferase</keyword>
<gene>
    <name evidence="3" type="primary">MRS6</name>
    <name evidence="3" type="ORF">PC9H_005521</name>
</gene>
<dbReference type="Gene3D" id="1.10.405.10">
    <property type="entry name" value="Guanine Nucleotide Dissociation Inhibitor, domain 1"/>
    <property type="match status" value="1"/>
</dbReference>
<dbReference type="GO" id="GO:0005829">
    <property type="term" value="C:cytosol"/>
    <property type="evidence" value="ECO:0007669"/>
    <property type="project" value="TreeGrafter"/>
</dbReference>
<accession>A0A8H6ZZN9</accession>
<dbReference type="OrthoDB" id="9446342at2759"/>
<organism evidence="3 4">
    <name type="scientific">Pleurotus ostreatus</name>
    <name type="common">Oyster mushroom</name>
    <name type="synonym">White-rot fungus</name>
    <dbReference type="NCBI Taxonomy" id="5322"/>
    <lineage>
        <taxon>Eukaryota</taxon>
        <taxon>Fungi</taxon>
        <taxon>Dikarya</taxon>
        <taxon>Basidiomycota</taxon>
        <taxon>Agaricomycotina</taxon>
        <taxon>Agaricomycetes</taxon>
        <taxon>Agaricomycetidae</taxon>
        <taxon>Agaricales</taxon>
        <taxon>Pleurotineae</taxon>
        <taxon>Pleurotaceae</taxon>
        <taxon>Pleurotus</taxon>
    </lineage>
</organism>
<dbReference type="GO" id="GO:0005634">
    <property type="term" value="C:nucleus"/>
    <property type="evidence" value="ECO:0007669"/>
    <property type="project" value="TreeGrafter"/>
</dbReference>
<dbReference type="AlphaFoldDB" id="A0A8H6ZZN9"/>
<dbReference type="Gene3D" id="3.30.519.10">
    <property type="entry name" value="Guanine Nucleotide Dissociation Inhibitor, domain 2"/>
    <property type="match status" value="1"/>
</dbReference>
<dbReference type="SUPFAM" id="SSF51905">
    <property type="entry name" value="FAD/NAD(P)-binding domain"/>
    <property type="match status" value="1"/>
</dbReference>
<dbReference type="InterPro" id="IPR018203">
    <property type="entry name" value="GDP_dissociation_inhibitor"/>
</dbReference>
<dbReference type="Pfam" id="PF00996">
    <property type="entry name" value="GDI"/>
    <property type="match status" value="1"/>
</dbReference>
<dbReference type="Gene3D" id="3.50.50.60">
    <property type="entry name" value="FAD/NAD(P)-binding domain"/>
    <property type="match status" value="1"/>
</dbReference>
<evidence type="ECO:0000313" key="3">
    <source>
        <dbReference type="EMBL" id="KAF7433561.1"/>
    </source>
</evidence>
<dbReference type="PRINTS" id="PR00891">
    <property type="entry name" value="RABGDIREP"/>
</dbReference>
<dbReference type="GO" id="GO:0007264">
    <property type="term" value="P:small GTPase-mediated signal transduction"/>
    <property type="evidence" value="ECO:0007669"/>
    <property type="project" value="InterPro"/>
</dbReference>
<dbReference type="GeneID" id="59375339"/>